<organism evidence="9 10">
    <name type="scientific">Methanocalculus chunghsingensis</name>
    <dbReference type="NCBI Taxonomy" id="156457"/>
    <lineage>
        <taxon>Archaea</taxon>
        <taxon>Methanobacteriati</taxon>
        <taxon>Methanobacteriota</taxon>
        <taxon>Stenosarchaea group</taxon>
        <taxon>Methanomicrobia</taxon>
        <taxon>Methanomicrobiales</taxon>
        <taxon>Methanocalculaceae</taxon>
        <taxon>Methanocalculus</taxon>
    </lineage>
</organism>
<evidence type="ECO:0000256" key="6">
    <source>
        <dbReference type="ARBA" id="ARBA00022898"/>
    </source>
</evidence>
<dbReference type="RefSeq" id="WP_211530759.1">
    <property type="nucleotide sequence ID" value="NZ_JWHL01000008.1"/>
</dbReference>
<feature type="domain" description="Aminotransferase class I/classII large" evidence="8">
    <location>
        <begin position="32"/>
        <end position="374"/>
    </location>
</feature>
<dbReference type="GO" id="GO:0030170">
    <property type="term" value="F:pyridoxal phosphate binding"/>
    <property type="evidence" value="ECO:0007669"/>
    <property type="project" value="InterPro"/>
</dbReference>
<dbReference type="InterPro" id="IPR004838">
    <property type="entry name" value="NHTrfase_class1_PyrdxlP-BS"/>
</dbReference>
<evidence type="ECO:0000256" key="1">
    <source>
        <dbReference type="ARBA" id="ARBA00001933"/>
    </source>
</evidence>
<evidence type="ECO:0000313" key="10">
    <source>
        <dbReference type="Proteomes" id="UP000730161"/>
    </source>
</evidence>
<dbReference type="EC" id="2.6.1.-" evidence="7"/>
<comment type="subunit">
    <text evidence="3">Homodimer.</text>
</comment>
<dbReference type="InterPro" id="IPR015422">
    <property type="entry name" value="PyrdxlP-dep_Trfase_small"/>
</dbReference>
<comment type="caution">
    <text evidence="9">The sequence shown here is derived from an EMBL/GenBank/DDBJ whole genome shotgun (WGS) entry which is preliminary data.</text>
</comment>
<keyword evidence="6" id="KW-0663">Pyridoxal phosphate</keyword>
<dbReference type="OrthoDB" id="372018at2157"/>
<dbReference type="PANTHER" id="PTHR46383:SF1">
    <property type="entry name" value="ASPARTATE AMINOTRANSFERASE"/>
    <property type="match status" value="1"/>
</dbReference>
<reference evidence="9" key="1">
    <citation type="submission" date="2014-12" db="EMBL/GenBank/DDBJ databases">
        <authorList>
            <person name="Huang H.-H."/>
            <person name="Chen S.-C."/>
            <person name="Lai M.-C."/>
        </authorList>
    </citation>
    <scope>NUCLEOTIDE SEQUENCE</scope>
    <source>
        <strain evidence="9">K1F9705b</strain>
    </source>
</reference>
<dbReference type="PANTHER" id="PTHR46383">
    <property type="entry name" value="ASPARTATE AMINOTRANSFERASE"/>
    <property type="match status" value="1"/>
</dbReference>
<keyword evidence="10" id="KW-1185">Reference proteome</keyword>
<dbReference type="EMBL" id="JWHL01000008">
    <property type="protein sequence ID" value="MBR1369080.1"/>
    <property type="molecule type" value="Genomic_DNA"/>
</dbReference>
<dbReference type="InterPro" id="IPR015424">
    <property type="entry name" value="PyrdxlP-dep_Trfase"/>
</dbReference>
<evidence type="ECO:0000259" key="8">
    <source>
        <dbReference type="Pfam" id="PF00155"/>
    </source>
</evidence>
<proteinExistence type="inferred from homology"/>
<dbReference type="AlphaFoldDB" id="A0A8J7WA14"/>
<dbReference type="CDD" id="cd00609">
    <property type="entry name" value="AAT_like"/>
    <property type="match status" value="1"/>
</dbReference>
<dbReference type="Pfam" id="PF00155">
    <property type="entry name" value="Aminotran_1_2"/>
    <property type="match status" value="1"/>
</dbReference>
<name>A0A8J7WA14_9EURY</name>
<keyword evidence="5 7" id="KW-0808">Transferase</keyword>
<dbReference type="Proteomes" id="UP000730161">
    <property type="component" value="Unassembled WGS sequence"/>
</dbReference>
<evidence type="ECO:0000256" key="4">
    <source>
        <dbReference type="ARBA" id="ARBA00022576"/>
    </source>
</evidence>
<comment type="similarity">
    <text evidence="2 7">Belongs to the class-I pyridoxal-phosphate-dependent aminotransferase family.</text>
</comment>
<dbReference type="GO" id="GO:0008483">
    <property type="term" value="F:transaminase activity"/>
    <property type="evidence" value="ECO:0007669"/>
    <property type="project" value="UniProtKB-KW"/>
</dbReference>
<dbReference type="InterPro" id="IPR050596">
    <property type="entry name" value="AspAT/PAT-like"/>
</dbReference>
<comment type="cofactor">
    <cofactor evidence="1 7">
        <name>pyridoxal 5'-phosphate</name>
        <dbReference type="ChEBI" id="CHEBI:597326"/>
    </cofactor>
</comment>
<accession>A0A8J7WA14</accession>
<dbReference type="SUPFAM" id="SSF53383">
    <property type="entry name" value="PLP-dependent transferases"/>
    <property type="match status" value="1"/>
</dbReference>
<dbReference type="FunFam" id="3.40.640.10:FF:000033">
    <property type="entry name" value="Aspartate aminotransferase"/>
    <property type="match status" value="1"/>
</dbReference>
<evidence type="ECO:0000256" key="2">
    <source>
        <dbReference type="ARBA" id="ARBA00007441"/>
    </source>
</evidence>
<dbReference type="Gene3D" id="3.90.1150.10">
    <property type="entry name" value="Aspartate Aminotransferase, domain 1"/>
    <property type="match status" value="1"/>
</dbReference>
<dbReference type="InterPro" id="IPR004839">
    <property type="entry name" value="Aminotransferase_I/II_large"/>
</dbReference>
<dbReference type="PROSITE" id="PS00105">
    <property type="entry name" value="AA_TRANSFER_CLASS_1"/>
    <property type="match status" value="1"/>
</dbReference>
<dbReference type="InterPro" id="IPR015421">
    <property type="entry name" value="PyrdxlP-dep_Trfase_major"/>
</dbReference>
<evidence type="ECO:0000256" key="3">
    <source>
        <dbReference type="ARBA" id="ARBA00011738"/>
    </source>
</evidence>
<evidence type="ECO:0000256" key="5">
    <source>
        <dbReference type="ARBA" id="ARBA00022679"/>
    </source>
</evidence>
<dbReference type="GO" id="GO:0006520">
    <property type="term" value="P:amino acid metabolic process"/>
    <property type="evidence" value="ECO:0007669"/>
    <property type="project" value="InterPro"/>
</dbReference>
<protein>
    <recommendedName>
        <fullName evidence="7">Aminotransferase</fullName>
        <ecNumber evidence="7">2.6.1.-</ecNumber>
    </recommendedName>
</protein>
<gene>
    <name evidence="9" type="ORF">RJ53_06030</name>
</gene>
<sequence>MKHLSTAIGAITPSATMAITDRAKEMAREGIDVISLSIGEPDFATPDHITEAAIAALRRGETHYAPSRGIPELLDAIAEKLGRENNIPASSADIIATAGAKDAIRLLCQAVLNPDDEVIILDPSWVSYEPCIQMAGGRAVHYPLDPETFQPGEDLADLITPATKMIIINSPSNPTGSILSRSSLGMIADLCSDHDILALSDEIYEKLVYDGAEHISLASIGDMAERTVTVNGFSKAYAMTGWRLGYAAGPAPVINYMNRIQQHSVSHPTTFVMYGGVAALTGDQGCVEDMRAEFAVRRRYVIDRLSGAGYPCAPPDGAFYAFAHVGGDDLAVASEWLEERHVATTPGSAFGAPGWVRISYATSMERLEDAMERICGA</sequence>
<evidence type="ECO:0000256" key="7">
    <source>
        <dbReference type="RuleBase" id="RU000481"/>
    </source>
</evidence>
<dbReference type="Gene3D" id="3.40.640.10">
    <property type="entry name" value="Type I PLP-dependent aspartate aminotransferase-like (Major domain)"/>
    <property type="match status" value="1"/>
</dbReference>
<keyword evidence="4 7" id="KW-0032">Aminotransferase</keyword>
<evidence type="ECO:0000313" key="9">
    <source>
        <dbReference type="EMBL" id="MBR1369080.1"/>
    </source>
</evidence>